<gene>
    <name evidence="1" type="ORF">NLG97_g6636</name>
</gene>
<sequence length="132" mass="14933">MPKLKVALIQLYSKSLDVDGNYARAESFIRSAAAQGAQLAILPEYHLQGWVGDRTALLPCARRSGEFLARYQALARELQMRRARRAAHRQRGLFHRARRRHLRPLPQAQPLAPGEAHPASAGRQRRAAPRRL</sequence>
<dbReference type="EMBL" id="JANAKD010000907">
    <property type="protein sequence ID" value="KAJ3486352.1"/>
    <property type="molecule type" value="Genomic_DNA"/>
</dbReference>
<keyword evidence="2" id="KW-1185">Reference proteome</keyword>
<organism evidence="1 2">
    <name type="scientific">Lecanicillium saksenae</name>
    <dbReference type="NCBI Taxonomy" id="468837"/>
    <lineage>
        <taxon>Eukaryota</taxon>
        <taxon>Fungi</taxon>
        <taxon>Dikarya</taxon>
        <taxon>Ascomycota</taxon>
        <taxon>Pezizomycotina</taxon>
        <taxon>Sordariomycetes</taxon>
        <taxon>Hypocreomycetidae</taxon>
        <taxon>Hypocreales</taxon>
        <taxon>Cordycipitaceae</taxon>
        <taxon>Lecanicillium</taxon>
    </lineage>
</organism>
<proteinExistence type="predicted"/>
<protein>
    <submittedName>
        <fullName evidence="1">Uncharacterized protein</fullName>
    </submittedName>
</protein>
<evidence type="ECO:0000313" key="1">
    <source>
        <dbReference type="EMBL" id="KAJ3486352.1"/>
    </source>
</evidence>
<dbReference type="Proteomes" id="UP001148737">
    <property type="component" value="Unassembled WGS sequence"/>
</dbReference>
<reference evidence="1" key="1">
    <citation type="submission" date="2022-07" db="EMBL/GenBank/DDBJ databases">
        <title>Genome Sequence of Lecanicillium saksenae.</title>
        <authorList>
            <person name="Buettner E."/>
        </authorList>
    </citation>
    <scope>NUCLEOTIDE SEQUENCE</scope>
    <source>
        <strain evidence="1">VT-O1</strain>
    </source>
</reference>
<evidence type="ECO:0000313" key="2">
    <source>
        <dbReference type="Proteomes" id="UP001148737"/>
    </source>
</evidence>
<comment type="caution">
    <text evidence="1">The sequence shown here is derived from an EMBL/GenBank/DDBJ whole genome shotgun (WGS) entry which is preliminary data.</text>
</comment>
<accession>A0ACC1QSW0</accession>
<name>A0ACC1QSW0_9HYPO</name>